<evidence type="ECO:0000256" key="6">
    <source>
        <dbReference type="ARBA" id="ARBA00023098"/>
    </source>
</evidence>
<dbReference type="GO" id="GO:0006629">
    <property type="term" value="P:lipid metabolic process"/>
    <property type="evidence" value="ECO:0007669"/>
    <property type="project" value="UniProtKB-KW"/>
</dbReference>
<dbReference type="PANTHER" id="PTHR43918">
    <property type="entry name" value="ACETYLCHOLINESTERASE"/>
    <property type="match status" value="1"/>
</dbReference>
<dbReference type="Gene3D" id="3.40.50.1820">
    <property type="entry name" value="alpha/beta hydrolase"/>
    <property type="match status" value="1"/>
</dbReference>
<accession>A0A6G1HDS8</accession>
<dbReference type="EC" id="3.1.1.-" evidence="8"/>
<evidence type="ECO:0000256" key="1">
    <source>
        <dbReference type="ARBA" id="ARBA00004613"/>
    </source>
</evidence>
<evidence type="ECO:0000313" key="10">
    <source>
        <dbReference type="EMBL" id="KAF1991180.1"/>
    </source>
</evidence>
<name>A0A6G1HDS8_9PEZI</name>
<feature type="domain" description="Carboxylesterase type B" evidence="9">
    <location>
        <begin position="26"/>
        <end position="536"/>
    </location>
</feature>
<evidence type="ECO:0000256" key="8">
    <source>
        <dbReference type="RuleBase" id="RU361235"/>
    </source>
</evidence>
<keyword evidence="7" id="KW-0325">Glycoprotein</keyword>
<reference evidence="10" key="1">
    <citation type="journal article" date="2020" name="Stud. Mycol.">
        <title>101 Dothideomycetes genomes: a test case for predicting lifestyles and emergence of pathogens.</title>
        <authorList>
            <person name="Haridas S."/>
            <person name="Albert R."/>
            <person name="Binder M."/>
            <person name="Bloem J."/>
            <person name="Labutti K."/>
            <person name="Salamov A."/>
            <person name="Andreopoulos B."/>
            <person name="Baker S."/>
            <person name="Barry K."/>
            <person name="Bills G."/>
            <person name="Bluhm B."/>
            <person name="Cannon C."/>
            <person name="Castanera R."/>
            <person name="Culley D."/>
            <person name="Daum C."/>
            <person name="Ezra D."/>
            <person name="Gonzalez J."/>
            <person name="Henrissat B."/>
            <person name="Kuo A."/>
            <person name="Liang C."/>
            <person name="Lipzen A."/>
            <person name="Lutzoni F."/>
            <person name="Magnuson J."/>
            <person name="Mondo S."/>
            <person name="Nolan M."/>
            <person name="Ohm R."/>
            <person name="Pangilinan J."/>
            <person name="Park H.-J."/>
            <person name="Ramirez L."/>
            <person name="Alfaro M."/>
            <person name="Sun H."/>
            <person name="Tritt A."/>
            <person name="Yoshinaga Y."/>
            <person name="Zwiers L.-H."/>
            <person name="Turgeon B."/>
            <person name="Goodwin S."/>
            <person name="Spatafora J."/>
            <person name="Crous P."/>
            <person name="Grigoriev I."/>
        </authorList>
    </citation>
    <scope>NUCLEOTIDE SEQUENCE</scope>
    <source>
        <strain evidence="10">CBS 113979</strain>
    </source>
</reference>
<proteinExistence type="inferred from homology"/>
<evidence type="ECO:0000256" key="4">
    <source>
        <dbReference type="ARBA" id="ARBA00022729"/>
    </source>
</evidence>
<organism evidence="10 11">
    <name type="scientific">Aulographum hederae CBS 113979</name>
    <dbReference type="NCBI Taxonomy" id="1176131"/>
    <lineage>
        <taxon>Eukaryota</taxon>
        <taxon>Fungi</taxon>
        <taxon>Dikarya</taxon>
        <taxon>Ascomycota</taxon>
        <taxon>Pezizomycotina</taxon>
        <taxon>Dothideomycetes</taxon>
        <taxon>Pleosporomycetidae</taxon>
        <taxon>Aulographales</taxon>
        <taxon>Aulographaceae</taxon>
    </lineage>
</organism>
<keyword evidence="6" id="KW-0443">Lipid metabolism</keyword>
<keyword evidence="5 8" id="KW-0378">Hydrolase</keyword>
<evidence type="ECO:0000259" key="9">
    <source>
        <dbReference type="Pfam" id="PF00135"/>
    </source>
</evidence>
<dbReference type="FunFam" id="3.40.50.1820:FF:000213">
    <property type="entry name" value="Carboxylic ester hydrolase"/>
    <property type="match status" value="1"/>
</dbReference>
<dbReference type="AlphaFoldDB" id="A0A6G1HDS8"/>
<dbReference type="SUPFAM" id="SSF53474">
    <property type="entry name" value="alpha/beta-Hydrolases"/>
    <property type="match status" value="1"/>
</dbReference>
<evidence type="ECO:0000256" key="5">
    <source>
        <dbReference type="ARBA" id="ARBA00022801"/>
    </source>
</evidence>
<dbReference type="PANTHER" id="PTHR43918:SF4">
    <property type="entry name" value="CARBOXYLIC ESTER HYDROLASE"/>
    <property type="match status" value="1"/>
</dbReference>
<dbReference type="Proteomes" id="UP000800041">
    <property type="component" value="Unassembled WGS sequence"/>
</dbReference>
<dbReference type="GO" id="GO:0005576">
    <property type="term" value="C:extracellular region"/>
    <property type="evidence" value="ECO:0007669"/>
    <property type="project" value="UniProtKB-SubCell"/>
</dbReference>
<dbReference type="InterPro" id="IPR002018">
    <property type="entry name" value="CarbesteraseB"/>
</dbReference>
<sequence length="566" mass="60788">MFGQLALLSLLSLVSATPIAERQTGPSVTFSNGTIIGKTALGVDSFKGIPFAQQPVGPLRLKPPQAIASSLGTITSDDTPTSCPQFFSQINSPTLQDLPGDILGTVLNTPLFQTVLNEGEDCLSLNVQRPAGATSSSKLPVLFWIFGGGFEAGSTSIPPYDGTSIITRSVSMGQPIIFVAVNYRVGGFGFLAGKELAAEGSTNLGLRDQRLGMQWVQDNIEAFGGDPTKVTIWGESAGAISVYDHLAINNGDNTYKGNPLFRGAIMNSGSIVPALNVSSPPAQGIYDTVAEAAGCTGDGSLACLRSRDYTTFLNAVTSVPGIFSYRSLDLSYMPRPDPGNNFFSKSPEESLLSGAWAKVPLIIGDQEDEGTLFTVVLTNVTTNQAVIEYLNSYYPDVDTSFITDYVNLYPNDLGQSGSPFRTGIFNQIRPQYKRLAAILGDVSFTLSRRAFLSTAAQSVSSWSFLNTYLYGTSFLGTFHGTDVLYNFGYFGPLAPPTITTQTYYISFVNTLDPNALAGSLMDWPKWTGGDRRLLEFGALGPKGLITDDFRAAQGEFYRVNVTKFKI</sequence>
<comment type="similarity">
    <text evidence="2 8">Belongs to the type-B carboxylesterase/lipase family.</text>
</comment>
<evidence type="ECO:0000256" key="2">
    <source>
        <dbReference type="ARBA" id="ARBA00005964"/>
    </source>
</evidence>
<dbReference type="InterPro" id="IPR050654">
    <property type="entry name" value="AChE-related_enzymes"/>
</dbReference>
<dbReference type="PROSITE" id="PS00122">
    <property type="entry name" value="CARBOXYLESTERASE_B_1"/>
    <property type="match status" value="1"/>
</dbReference>
<dbReference type="EMBL" id="ML977140">
    <property type="protein sequence ID" value="KAF1991180.1"/>
    <property type="molecule type" value="Genomic_DNA"/>
</dbReference>
<protein>
    <recommendedName>
        <fullName evidence="8">Carboxylic ester hydrolase</fullName>
        <ecNumber evidence="8">3.1.1.-</ecNumber>
    </recommendedName>
</protein>
<dbReference type="InterPro" id="IPR019826">
    <property type="entry name" value="Carboxylesterase_B_AS"/>
</dbReference>
<keyword evidence="11" id="KW-1185">Reference proteome</keyword>
<dbReference type="Pfam" id="PF00135">
    <property type="entry name" value="COesterase"/>
    <property type="match status" value="1"/>
</dbReference>
<keyword evidence="4 8" id="KW-0732">Signal</keyword>
<evidence type="ECO:0000256" key="3">
    <source>
        <dbReference type="ARBA" id="ARBA00022525"/>
    </source>
</evidence>
<feature type="signal peptide" evidence="8">
    <location>
        <begin position="1"/>
        <end position="16"/>
    </location>
</feature>
<gene>
    <name evidence="10" type="ORF">K402DRAFT_323271</name>
</gene>
<evidence type="ECO:0000256" key="7">
    <source>
        <dbReference type="ARBA" id="ARBA00023180"/>
    </source>
</evidence>
<comment type="subcellular location">
    <subcellularLocation>
        <location evidence="1">Secreted</location>
    </subcellularLocation>
</comment>
<dbReference type="InterPro" id="IPR029058">
    <property type="entry name" value="AB_hydrolase_fold"/>
</dbReference>
<keyword evidence="3" id="KW-0964">Secreted</keyword>
<feature type="chain" id="PRO_5026375608" description="Carboxylic ester hydrolase" evidence="8">
    <location>
        <begin position="17"/>
        <end position="566"/>
    </location>
</feature>
<dbReference type="OrthoDB" id="408631at2759"/>
<evidence type="ECO:0000313" key="11">
    <source>
        <dbReference type="Proteomes" id="UP000800041"/>
    </source>
</evidence>
<dbReference type="GO" id="GO:0052689">
    <property type="term" value="F:carboxylic ester hydrolase activity"/>
    <property type="evidence" value="ECO:0007669"/>
    <property type="project" value="TreeGrafter"/>
</dbReference>